<dbReference type="InterPro" id="IPR001789">
    <property type="entry name" value="Sig_transdc_resp-reg_receiver"/>
</dbReference>
<sequence>MPKERILLADDHPVFRDGLRRLIQRTIPDAEIAEANSFDELLALARTGPTPSILVVDLIFAGRSIEGALSGLRQEFVRSSIIVISMIDERAAAERVMARGVNGFISKSLPPREIIAALAAVRDGDLVLRLDASGASIPEADDERSTLTRRQLEVLRMLCEGKTNKEIAATLRLSPFTVRIHVSALLRSLGVSSRTAAAAKAVADGLCP</sequence>
<evidence type="ECO:0000256" key="3">
    <source>
        <dbReference type="PROSITE-ProRule" id="PRU00169"/>
    </source>
</evidence>
<keyword evidence="7" id="KW-1185">Reference proteome</keyword>
<dbReference type="PANTHER" id="PTHR45566">
    <property type="entry name" value="HTH-TYPE TRANSCRIPTIONAL REGULATOR YHJB-RELATED"/>
    <property type="match status" value="1"/>
</dbReference>
<evidence type="ECO:0000256" key="1">
    <source>
        <dbReference type="ARBA" id="ARBA00022553"/>
    </source>
</evidence>
<reference evidence="6 7" key="1">
    <citation type="submission" date="2024-05" db="EMBL/GenBank/DDBJ databases">
        <title>Neorhizobium sp. Rsf11, a plant growth promoting and heavy metal resistant PAH-degrader.</title>
        <authorList>
            <person name="Golubev S.N."/>
            <person name="Muratova A.Y."/>
            <person name="Markelova M.I."/>
        </authorList>
    </citation>
    <scope>NUCLEOTIDE SEQUENCE [LARGE SCALE GENOMIC DNA]</scope>
    <source>
        <strain evidence="6 7">Rsf11</strain>
    </source>
</reference>
<dbReference type="InterPro" id="IPR000792">
    <property type="entry name" value="Tscrpt_reg_LuxR_C"/>
</dbReference>
<evidence type="ECO:0000256" key="2">
    <source>
        <dbReference type="ARBA" id="ARBA00023125"/>
    </source>
</evidence>
<keyword evidence="2" id="KW-0238">DNA-binding</keyword>
<dbReference type="SUPFAM" id="SSF46894">
    <property type="entry name" value="C-terminal effector domain of the bipartite response regulators"/>
    <property type="match status" value="1"/>
</dbReference>
<dbReference type="RefSeq" id="WP_227702506.1">
    <property type="nucleotide sequence ID" value="NZ_JBEAAL010000010.1"/>
</dbReference>
<keyword evidence="1 3" id="KW-0597">Phosphoprotein</keyword>
<dbReference type="InterPro" id="IPR058245">
    <property type="entry name" value="NreC/VraR/RcsB-like_REC"/>
</dbReference>
<dbReference type="PROSITE" id="PS50110">
    <property type="entry name" value="RESPONSE_REGULATORY"/>
    <property type="match status" value="1"/>
</dbReference>
<dbReference type="SMART" id="SM00448">
    <property type="entry name" value="REC"/>
    <property type="match status" value="1"/>
</dbReference>
<protein>
    <submittedName>
        <fullName evidence="6">Response regulator transcription factor</fullName>
    </submittedName>
</protein>
<dbReference type="SMART" id="SM00421">
    <property type="entry name" value="HTH_LUXR"/>
    <property type="match status" value="1"/>
</dbReference>
<dbReference type="Gene3D" id="3.40.50.2300">
    <property type="match status" value="1"/>
</dbReference>
<dbReference type="PRINTS" id="PR00038">
    <property type="entry name" value="HTHLUXR"/>
</dbReference>
<dbReference type="Pfam" id="PF00196">
    <property type="entry name" value="GerE"/>
    <property type="match status" value="1"/>
</dbReference>
<dbReference type="InterPro" id="IPR011006">
    <property type="entry name" value="CheY-like_superfamily"/>
</dbReference>
<feature type="domain" description="Response regulatory" evidence="5">
    <location>
        <begin position="5"/>
        <end position="122"/>
    </location>
</feature>
<dbReference type="PANTHER" id="PTHR45566:SF2">
    <property type="entry name" value="NARL SUBFAMILY"/>
    <property type="match status" value="1"/>
</dbReference>
<proteinExistence type="predicted"/>
<evidence type="ECO:0000259" key="4">
    <source>
        <dbReference type="PROSITE" id="PS50043"/>
    </source>
</evidence>
<dbReference type="PROSITE" id="PS50043">
    <property type="entry name" value="HTH_LUXR_2"/>
    <property type="match status" value="1"/>
</dbReference>
<organism evidence="6 7">
    <name type="scientific">Neorhizobium phenanthreniclasticum</name>
    <dbReference type="NCBI Taxonomy" id="3157917"/>
    <lineage>
        <taxon>Bacteria</taxon>
        <taxon>Pseudomonadati</taxon>
        <taxon>Pseudomonadota</taxon>
        <taxon>Alphaproteobacteria</taxon>
        <taxon>Hyphomicrobiales</taxon>
        <taxon>Rhizobiaceae</taxon>
        <taxon>Rhizobium/Agrobacterium group</taxon>
        <taxon>Neorhizobium</taxon>
    </lineage>
</organism>
<feature type="domain" description="HTH luxR-type" evidence="4">
    <location>
        <begin position="140"/>
        <end position="205"/>
    </location>
</feature>
<feature type="modified residue" description="4-aspartylphosphate" evidence="3">
    <location>
        <position position="57"/>
    </location>
</feature>
<dbReference type="CDD" id="cd06170">
    <property type="entry name" value="LuxR_C_like"/>
    <property type="match status" value="1"/>
</dbReference>
<dbReference type="Pfam" id="PF00072">
    <property type="entry name" value="Response_reg"/>
    <property type="match status" value="1"/>
</dbReference>
<dbReference type="InterPro" id="IPR051015">
    <property type="entry name" value="EvgA-like"/>
</dbReference>
<dbReference type="InterPro" id="IPR016032">
    <property type="entry name" value="Sig_transdc_resp-reg_C-effctor"/>
</dbReference>
<accession>A0ABV0M376</accession>
<evidence type="ECO:0000313" key="7">
    <source>
        <dbReference type="Proteomes" id="UP001496627"/>
    </source>
</evidence>
<gene>
    <name evidence="6" type="ORF">ABK249_15285</name>
</gene>
<name>A0ABV0M376_9HYPH</name>
<evidence type="ECO:0000313" key="6">
    <source>
        <dbReference type="EMBL" id="MEQ1406297.1"/>
    </source>
</evidence>
<dbReference type="SUPFAM" id="SSF52172">
    <property type="entry name" value="CheY-like"/>
    <property type="match status" value="1"/>
</dbReference>
<comment type="caution">
    <text evidence="6">The sequence shown here is derived from an EMBL/GenBank/DDBJ whole genome shotgun (WGS) entry which is preliminary data.</text>
</comment>
<dbReference type="Gene3D" id="1.10.10.10">
    <property type="entry name" value="Winged helix-like DNA-binding domain superfamily/Winged helix DNA-binding domain"/>
    <property type="match status" value="1"/>
</dbReference>
<evidence type="ECO:0000259" key="5">
    <source>
        <dbReference type="PROSITE" id="PS50110"/>
    </source>
</evidence>
<dbReference type="CDD" id="cd17535">
    <property type="entry name" value="REC_NarL-like"/>
    <property type="match status" value="1"/>
</dbReference>
<dbReference type="InterPro" id="IPR036388">
    <property type="entry name" value="WH-like_DNA-bd_sf"/>
</dbReference>
<dbReference type="EMBL" id="JBEAAL010000010">
    <property type="protein sequence ID" value="MEQ1406297.1"/>
    <property type="molecule type" value="Genomic_DNA"/>
</dbReference>
<dbReference type="Proteomes" id="UP001496627">
    <property type="component" value="Unassembled WGS sequence"/>
</dbReference>